<dbReference type="SUPFAM" id="SSF53850">
    <property type="entry name" value="Periplasmic binding protein-like II"/>
    <property type="match status" value="1"/>
</dbReference>
<dbReference type="PANTHER" id="PTHR33376:SF5">
    <property type="entry name" value="EXTRACYTOPLASMIC SOLUTE RECEPTOR PROTEIN"/>
    <property type="match status" value="1"/>
</dbReference>
<dbReference type="Proteomes" id="UP000198525">
    <property type="component" value="Unassembled WGS sequence"/>
</dbReference>
<reference evidence="2 3" key="1">
    <citation type="submission" date="2016-10" db="EMBL/GenBank/DDBJ databases">
        <authorList>
            <person name="de Groot N.N."/>
        </authorList>
    </citation>
    <scope>NUCLEOTIDE SEQUENCE [LARGE SCALE GENOMIC DNA]</scope>
    <source>
        <strain evidence="2 3">CGMCC 1.6133</strain>
    </source>
</reference>
<dbReference type="NCBIfam" id="NF037995">
    <property type="entry name" value="TRAP_S1"/>
    <property type="match status" value="1"/>
</dbReference>
<proteinExistence type="predicted"/>
<dbReference type="RefSeq" id="WP_089688980.1">
    <property type="nucleotide sequence ID" value="NZ_FNES01000022.1"/>
</dbReference>
<evidence type="ECO:0000256" key="1">
    <source>
        <dbReference type="ARBA" id="ARBA00022729"/>
    </source>
</evidence>
<dbReference type="Pfam" id="PF03480">
    <property type="entry name" value="DctP"/>
    <property type="match status" value="1"/>
</dbReference>
<dbReference type="PROSITE" id="PS51318">
    <property type="entry name" value="TAT"/>
    <property type="match status" value="1"/>
</dbReference>
<organism evidence="2 3">
    <name type="scientific">Billgrantia gudaonensis</name>
    <dbReference type="NCBI Taxonomy" id="376427"/>
    <lineage>
        <taxon>Bacteria</taxon>
        <taxon>Pseudomonadati</taxon>
        <taxon>Pseudomonadota</taxon>
        <taxon>Gammaproteobacteria</taxon>
        <taxon>Oceanospirillales</taxon>
        <taxon>Halomonadaceae</taxon>
        <taxon>Billgrantia</taxon>
    </lineage>
</organism>
<dbReference type="EMBL" id="FNES01000022">
    <property type="protein sequence ID" value="SDK64588.1"/>
    <property type="molecule type" value="Genomic_DNA"/>
</dbReference>
<keyword evidence="1" id="KW-0732">Signal</keyword>
<protein>
    <submittedName>
        <fullName evidence="2">TRAP-type C4-dicarboxylate transport system, substrate-binding protein</fullName>
    </submittedName>
</protein>
<dbReference type="PANTHER" id="PTHR33376">
    <property type="match status" value="1"/>
</dbReference>
<dbReference type="Gene3D" id="3.40.190.170">
    <property type="entry name" value="Bacterial extracellular solute-binding protein, family 7"/>
    <property type="match status" value="1"/>
</dbReference>
<gene>
    <name evidence="2" type="ORF">SAMN04487954_12210</name>
</gene>
<dbReference type="STRING" id="376427.SAMN04487954_12210"/>
<accession>A0A1G9DL08</accession>
<evidence type="ECO:0000313" key="2">
    <source>
        <dbReference type="EMBL" id="SDK64588.1"/>
    </source>
</evidence>
<dbReference type="InterPro" id="IPR018389">
    <property type="entry name" value="DctP_fam"/>
</dbReference>
<dbReference type="GO" id="GO:0055085">
    <property type="term" value="P:transmembrane transport"/>
    <property type="evidence" value="ECO:0007669"/>
    <property type="project" value="InterPro"/>
</dbReference>
<evidence type="ECO:0000313" key="3">
    <source>
        <dbReference type="Proteomes" id="UP000198525"/>
    </source>
</evidence>
<dbReference type="OrthoDB" id="6139617at2"/>
<dbReference type="AlphaFoldDB" id="A0A1G9DL08"/>
<sequence length="348" mass="38919">MTLSRRQVLKYGTFATAGATLFGTQSLLMPHARAATTMTGVTYLPPSYKALTYGSSRFVEMLQENGGDVLSVDFHDSGQLLKADEQLPALRARSIDFMFHTFSYITRSVPILGVTGLPGVVGELYRHPERLRQGSPLMELINEVLAEENLYLLTSGGGILEPEYIWSTEESPIRSLDEVRGKKIRIVSYEATQAMEAYDVGATRIPSSETYMALQRGTVDAGVFNISTIIGRSLQEQLKYCYKLPLTGFSVAPFMLRDTWDNLDDDVRGVLQQAADWYDENFISHCNNDIYPNEYWPQVEEEGVEIIEPTEEDVETFNAGVQDIWNEWLGEVGEEVGNRAIDLALGKA</sequence>
<dbReference type="InterPro" id="IPR038404">
    <property type="entry name" value="TRAP_DctP_sf"/>
</dbReference>
<name>A0A1G9DL08_9GAMM</name>
<keyword evidence="3" id="KW-1185">Reference proteome</keyword>
<dbReference type="InterPro" id="IPR006311">
    <property type="entry name" value="TAT_signal"/>
</dbReference>